<reference evidence="2" key="1">
    <citation type="journal article" date="2013" name="Genome Announc.">
        <title>Whole-Genome Sequencing of Lactobacillus shenzhenensis Strain LY-73T.</title>
        <authorList>
            <person name="Lin Z."/>
            <person name="Liu Z."/>
            <person name="Yang R."/>
            <person name="Zou Y."/>
            <person name="Wan D."/>
            <person name="Chen J."/>
            <person name="Guo M."/>
            <person name="Zhao J."/>
            <person name="Fang C."/>
            <person name="Yang R."/>
            <person name="Liu F."/>
        </authorList>
    </citation>
    <scope>NUCLEOTIDE SEQUENCE [LARGE SCALE GENOMIC DNA]</scope>
    <source>
        <strain evidence="2">LY-73</strain>
    </source>
</reference>
<evidence type="ECO:0000313" key="2">
    <source>
        <dbReference type="Proteomes" id="UP000030647"/>
    </source>
</evidence>
<proteinExistence type="predicted"/>
<accession>U4TGT9</accession>
<evidence type="ECO:0000313" key="1">
    <source>
        <dbReference type="EMBL" id="ERL64001.1"/>
    </source>
</evidence>
<keyword evidence="2" id="KW-1185">Reference proteome</keyword>
<organism evidence="1 2">
    <name type="scientific">Schleiferilactobacillus shenzhenensis LY-73</name>
    <dbReference type="NCBI Taxonomy" id="1231336"/>
    <lineage>
        <taxon>Bacteria</taxon>
        <taxon>Bacillati</taxon>
        <taxon>Bacillota</taxon>
        <taxon>Bacilli</taxon>
        <taxon>Lactobacillales</taxon>
        <taxon>Lactobacillaceae</taxon>
        <taxon>Schleiferilactobacillus</taxon>
    </lineage>
</organism>
<dbReference type="EMBL" id="KI271606">
    <property type="protein sequence ID" value="ERL64001.1"/>
    <property type="molecule type" value="Genomic_DNA"/>
</dbReference>
<dbReference type="eggNOG" id="COG2856">
    <property type="taxonomic scope" value="Bacteria"/>
</dbReference>
<evidence type="ECO:0008006" key="3">
    <source>
        <dbReference type="Google" id="ProtNLM"/>
    </source>
</evidence>
<sequence length="95" mass="10822">MLNSNWYQRNALPMHAAHEISHILNGDEGVLYYRNYYSKAGAEGAANRSAIKILVPLYFADVEPEDASSVQFVDALCIPGNLQDWIEEEIRRFYA</sequence>
<dbReference type="STRING" id="1231336.L248_1648"/>
<protein>
    <recommendedName>
        <fullName evidence="3">IrrE N-terminal-like domain-containing protein</fullName>
    </recommendedName>
</protein>
<dbReference type="AlphaFoldDB" id="U4TGT9"/>
<name>U4TGT9_9LACO</name>
<dbReference type="HOGENOM" id="CLU_140957_1_0_9"/>
<gene>
    <name evidence="1" type="ORF">L248_1648</name>
</gene>
<dbReference type="Proteomes" id="UP000030647">
    <property type="component" value="Unassembled WGS sequence"/>
</dbReference>